<name>A0ABR1WD18_9PEZI</name>
<comment type="caution">
    <text evidence="2">The sequence shown here is derived from an EMBL/GenBank/DDBJ whole genome shotgun (WGS) entry which is preliminary data.</text>
</comment>
<gene>
    <name evidence="2" type="ORF">PG996_000180</name>
</gene>
<dbReference type="Proteomes" id="UP001446871">
    <property type="component" value="Unassembled WGS sequence"/>
</dbReference>
<reference evidence="2 3" key="1">
    <citation type="submission" date="2023-01" db="EMBL/GenBank/DDBJ databases">
        <title>Analysis of 21 Apiospora genomes using comparative genomics revels a genus with tremendous synthesis potential of carbohydrate active enzymes and secondary metabolites.</title>
        <authorList>
            <person name="Sorensen T."/>
        </authorList>
    </citation>
    <scope>NUCLEOTIDE SEQUENCE [LARGE SCALE GENOMIC DNA]</scope>
    <source>
        <strain evidence="2 3">CBS 83171</strain>
    </source>
</reference>
<protein>
    <submittedName>
        <fullName evidence="2">Uncharacterized protein</fullName>
    </submittedName>
</protein>
<organism evidence="2 3">
    <name type="scientific">Apiospora saccharicola</name>
    <dbReference type="NCBI Taxonomy" id="335842"/>
    <lineage>
        <taxon>Eukaryota</taxon>
        <taxon>Fungi</taxon>
        <taxon>Dikarya</taxon>
        <taxon>Ascomycota</taxon>
        <taxon>Pezizomycotina</taxon>
        <taxon>Sordariomycetes</taxon>
        <taxon>Xylariomycetidae</taxon>
        <taxon>Amphisphaeriales</taxon>
        <taxon>Apiosporaceae</taxon>
        <taxon>Apiospora</taxon>
    </lineage>
</organism>
<accession>A0ABR1WD18</accession>
<evidence type="ECO:0000313" key="2">
    <source>
        <dbReference type="EMBL" id="KAK8081399.1"/>
    </source>
</evidence>
<feature type="region of interest" description="Disordered" evidence="1">
    <location>
        <begin position="76"/>
        <end position="96"/>
    </location>
</feature>
<sequence length="314" mass="33955">MTESRVQEVVDGGQISRYQPHAPQQRVALAVQEDQISRLVALVPRLRRQRPGAVLSHQKDAEAAFSIFDRDLNGDVSPLGHSSSPRSPPGSPRLPAHSADLLHVPVVAGGRVASRVPDVPFSWIRRGSCLNRLRQGLWMSAAVVYVGTRVLNALCRYGFAFGTGTLATNRSDAHFLRPYGARCQSYEPDTSCHLGPGGRGLCRCRLAEAGLSEGMMISKFGTGRFYECARAVAAGEGDGLSGMEPNCARGPRARRGPGRAGPVRVRAGTPKLQYGALSYIVLGYRDAGWLVLKIRVQDDLKSDLFAFDGSDLTE</sequence>
<proteinExistence type="predicted"/>
<keyword evidence="3" id="KW-1185">Reference proteome</keyword>
<feature type="region of interest" description="Disordered" evidence="1">
    <location>
        <begin position="244"/>
        <end position="263"/>
    </location>
</feature>
<dbReference type="EMBL" id="JAQQWM010000001">
    <property type="protein sequence ID" value="KAK8081399.1"/>
    <property type="molecule type" value="Genomic_DNA"/>
</dbReference>
<evidence type="ECO:0000256" key="1">
    <source>
        <dbReference type="SAM" id="MobiDB-lite"/>
    </source>
</evidence>
<evidence type="ECO:0000313" key="3">
    <source>
        <dbReference type="Proteomes" id="UP001446871"/>
    </source>
</evidence>